<name>A0ABS3XJQ6_9ACTN</name>
<dbReference type="InterPro" id="IPR020846">
    <property type="entry name" value="MFS_dom"/>
</dbReference>
<sequence>MFPSAGLDAGRRWVALGVLVCGAFLTNLDVLVVVVAMPALRRGLGADPGDQQLILAGYQLVYGAGVVAGG</sequence>
<feature type="domain" description="Major facilitator superfamily (MFS) profile" evidence="6">
    <location>
        <begin position="15"/>
        <end position="70"/>
    </location>
</feature>
<evidence type="ECO:0000259" key="6">
    <source>
        <dbReference type="PROSITE" id="PS50850"/>
    </source>
</evidence>
<reference evidence="7 8" key="1">
    <citation type="submission" date="2020-11" db="EMBL/GenBank/DDBJ databases">
        <title>Streptomyces spirodelae sp. nov., isolated from duckweed.</title>
        <authorList>
            <person name="Saimee Y."/>
            <person name="Duangmal K."/>
        </authorList>
    </citation>
    <scope>NUCLEOTIDE SEQUENCE [LARGE SCALE GENOMIC DNA]</scope>
    <source>
        <strain evidence="7 8">S16-07</strain>
    </source>
</reference>
<keyword evidence="4 5" id="KW-0472">Membrane</keyword>
<dbReference type="PROSITE" id="PS50850">
    <property type="entry name" value="MFS"/>
    <property type="match status" value="1"/>
</dbReference>
<evidence type="ECO:0000256" key="5">
    <source>
        <dbReference type="SAM" id="Phobius"/>
    </source>
</evidence>
<dbReference type="SUPFAM" id="SSF103473">
    <property type="entry name" value="MFS general substrate transporter"/>
    <property type="match status" value="1"/>
</dbReference>
<dbReference type="Proteomes" id="UP001519064">
    <property type="component" value="Unassembled WGS sequence"/>
</dbReference>
<gene>
    <name evidence="7" type="ORF">ITI46_28450</name>
</gene>
<dbReference type="EMBL" id="JADKMA010000198">
    <property type="protein sequence ID" value="MBO8195550.1"/>
    <property type="molecule type" value="Genomic_DNA"/>
</dbReference>
<evidence type="ECO:0000256" key="3">
    <source>
        <dbReference type="ARBA" id="ARBA00022989"/>
    </source>
</evidence>
<keyword evidence="2 5" id="KW-0812">Transmembrane</keyword>
<evidence type="ECO:0000256" key="2">
    <source>
        <dbReference type="ARBA" id="ARBA00022692"/>
    </source>
</evidence>
<evidence type="ECO:0000313" key="8">
    <source>
        <dbReference type="Proteomes" id="UP001519064"/>
    </source>
</evidence>
<evidence type="ECO:0000256" key="1">
    <source>
        <dbReference type="ARBA" id="ARBA00004651"/>
    </source>
</evidence>
<comment type="subcellular location">
    <subcellularLocation>
        <location evidence="1">Cell membrane</location>
        <topology evidence="1">Multi-pass membrane protein</topology>
    </subcellularLocation>
</comment>
<evidence type="ECO:0000256" key="4">
    <source>
        <dbReference type="ARBA" id="ARBA00023136"/>
    </source>
</evidence>
<feature type="transmembrane region" description="Helical" evidence="5">
    <location>
        <begin position="12"/>
        <end position="36"/>
    </location>
</feature>
<keyword evidence="3 5" id="KW-1133">Transmembrane helix</keyword>
<evidence type="ECO:0000313" key="7">
    <source>
        <dbReference type="EMBL" id="MBO8195550.1"/>
    </source>
</evidence>
<proteinExistence type="predicted"/>
<dbReference type="InterPro" id="IPR036259">
    <property type="entry name" value="MFS_trans_sf"/>
</dbReference>
<organism evidence="7 8">
    <name type="scientific">Streptomyces oryzae</name>
    <dbReference type="NCBI Taxonomy" id="1434886"/>
    <lineage>
        <taxon>Bacteria</taxon>
        <taxon>Bacillati</taxon>
        <taxon>Actinomycetota</taxon>
        <taxon>Actinomycetes</taxon>
        <taxon>Kitasatosporales</taxon>
        <taxon>Streptomycetaceae</taxon>
        <taxon>Streptomyces</taxon>
    </lineage>
</organism>
<comment type="caution">
    <text evidence="7">The sequence shown here is derived from an EMBL/GenBank/DDBJ whole genome shotgun (WGS) entry which is preliminary data.</text>
</comment>
<accession>A0ABS3XJQ6</accession>
<dbReference type="Gene3D" id="1.20.1250.20">
    <property type="entry name" value="MFS general substrate transporter like domains"/>
    <property type="match status" value="1"/>
</dbReference>
<feature type="non-terminal residue" evidence="7">
    <location>
        <position position="70"/>
    </location>
</feature>
<keyword evidence="8" id="KW-1185">Reference proteome</keyword>
<protein>
    <submittedName>
        <fullName evidence="7">MFS transporter</fullName>
    </submittedName>
</protein>